<comment type="caution">
    <text evidence="6">The sequence shown here is derived from an EMBL/GenBank/DDBJ whole genome shotgun (WGS) entry which is preliminary data.</text>
</comment>
<feature type="domain" description="Glycosyltransferase subfamily 4-like N-terminal" evidence="5">
    <location>
        <begin position="51"/>
        <end position="221"/>
    </location>
</feature>
<protein>
    <submittedName>
        <fullName evidence="6">Glycosyltransferase</fullName>
        <ecNumber evidence="6">2.4.-.-</ecNumber>
    </submittedName>
</protein>
<accession>A0ABV4UKQ7</accession>
<dbReference type="InterPro" id="IPR028098">
    <property type="entry name" value="Glyco_trans_4-like_N"/>
</dbReference>
<dbReference type="GO" id="GO:0016757">
    <property type="term" value="F:glycosyltransferase activity"/>
    <property type="evidence" value="ECO:0007669"/>
    <property type="project" value="UniProtKB-KW"/>
</dbReference>
<dbReference type="EMBL" id="JBHDLJ010000004">
    <property type="protein sequence ID" value="MFB0834214.1"/>
    <property type="molecule type" value="Genomic_DNA"/>
</dbReference>
<dbReference type="EC" id="2.4.-.-" evidence="6"/>
<evidence type="ECO:0000256" key="3">
    <source>
        <dbReference type="SAM" id="MobiDB-lite"/>
    </source>
</evidence>
<organism evidence="6 7">
    <name type="scientific">Arthrobacter halodurans</name>
    <dbReference type="NCBI Taxonomy" id="516699"/>
    <lineage>
        <taxon>Bacteria</taxon>
        <taxon>Bacillati</taxon>
        <taxon>Actinomycetota</taxon>
        <taxon>Actinomycetes</taxon>
        <taxon>Micrococcales</taxon>
        <taxon>Micrococcaceae</taxon>
        <taxon>Arthrobacter</taxon>
    </lineage>
</organism>
<dbReference type="Gene3D" id="3.40.50.2000">
    <property type="entry name" value="Glycogen Phosphorylase B"/>
    <property type="match status" value="2"/>
</dbReference>
<dbReference type="InterPro" id="IPR001296">
    <property type="entry name" value="Glyco_trans_1"/>
</dbReference>
<reference evidence="6 7" key="1">
    <citation type="submission" date="2024-09" db="EMBL/GenBank/DDBJ databases">
        <authorList>
            <person name="Salinas-Garcia M.A."/>
            <person name="Prieme A."/>
        </authorList>
    </citation>
    <scope>NUCLEOTIDE SEQUENCE [LARGE SCALE GENOMIC DNA]</scope>
    <source>
        <strain evidence="6 7">DSM 21081</strain>
    </source>
</reference>
<evidence type="ECO:0000256" key="1">
    <source>
        <dbReference type="ARBA" id="ARBA00022676"/>
    </source>
</evidence>
<keyword evidence="1 6" id="KW-0328">Glycosyltransferase</keyword>
<dbReference type="Pfam" id="PF00534">
    <property type="entry name" value="Glycos_transf_1"/>
    <property type="match status" value="1"/>
</dbReference>
<dbReference type="Pfam" id="PF13439">
    <property type="entry name" value="Glyco_transf_4"/>
    <property type="match status" value="1"/>
</dbReference>
<dbReference type="PANTHER" id="PTHR12526">
    <property type="entry name" value="GLYCOSYLTRANSFERASE"/>
    <property type="match status" value="1"/>
</dbReference>
<dbReference type="PANTHER" id="PTHR12526:SF510">
    <property type="entry name" value="D-INOSITOL 3-PHOSPHATE GLYCOSYLTRANSFERASE"/>
    <property type="match status" value="1"/>
</dbReference>
<dbReference type="Proteomes" id="UP001575652">
    <property type="component" value="Unassembled WGS sequence"/>
</dbReference>
<dbReference type="SUPFAM" id="SSF53756">
    <property type="entry name" value="UDP-Glycosyltransferase/glycogen phosphorylase"/>
    <property type="match status" value="1"/>
</dbReference>
<feature type="domain" description="Glycosyl transferase family 1" evidence="4">
    <location>
        <begin position="272"/>
        <end position="429"/>
    </location>
</feature>
<feature type="region of interest" description="Disordered" evidence="3">
    <location>
        <begin position="1"/>
        <end position="30"/>
    </location>
</feature>
<name>A0ABV4UKQ7_9MICC</name>
<evidence type="ECO:0000259" key="5">
    <source>
        <dbReference type="Pfam" id="PF13439"/>
    </source>
</evidence>
<evidence type="ECO:0000256" key="2">
    <source>
        <dbReference type="ARBA" id="ARBA00022679"/>
    </source>
</evidence>
<evidence type="ECO:0000313" key="7">
    <source>
        <dbReference type="Proteomes" id="UP001575652"/>
    </source>
</evidence>
<dbReference type="RefSeq" id="WP_373971387.1">
    <property type="nucleotide sequence ID" value="NZ_JBHDLJ010000004.1"/>
</dbReference>
<feature type="compositionally biased region" description="Low complexity" evidence="3">
    <location>
        <begin position="238"/>
        <end position="255"/>
    </location>
</feature>
<evidence type="ECO:0000259" key="4">
    <source>
        <dbReference type="Pfam" id="PF00534"/>
    </source>
</evidence>
<gene>
    <name evidence="6" type="ORF">ACETWP_06390</name>
</gene>
<evidence type="ECO:0000313" key="6">
    <source>
        <dbReference type="EMBL" id="MFB0834214.1"/>
    </source>
</evidence>
<keyword evidence="7" id="KW-1185">Reference proteome</keyword>
<feature type="region of interest" description="Disordered" evidence="3">
    <location>
        <begin position="232"/>
        <end position="263"/>
    </location>
</feature>
<proteinExistence type="predicted"/>
<sequence length="464" mass="48515">MTPSLREQLPGGAARRSDASEPPSGAGGGLRIAMLSLHTSPLAQPGSGDAGGMNVYVRQLAAALAGRGVGVDIFTRAVDGAGTTVLGNGVTVHHMAAGPEGPLSKERLPEFLPEIVAAIQKCCSGRFDLIHSHYWMSGLAGLELARDWGVPLVHTMHTMGKVKRRHHADADEPDVRLSAELRLVAESARITANTPAEVRELVSLYSADPSMVDVVPPGVDLGIFRPDGPRQWRGFHGGAPAATGAAETAPDAAAPAPAPAPAPDTMVRRPLRLLFAGRIQKLKGPHILVRALGVLNRTRPDLAVELAVIGARSGAPELNLHRLVAEEGVEREVGLLPPVPPDELAGWFRGADLVTVPSYSESFGLVAMEAQACGTPVLAHDVGGLRHTVLDGETGVLLPDLDPGRWAAALAGLADTPERLAAYGEAAARHAARFDWARTAEAALGSYGRALTATAGRPEPARRT</sequence>
<keyword evidence="2 6" id="KW-0808">Transferase</keyword>